<feature type="transmembrane region" description="Helical" evidence="7">
    <location>
        <begin position="237"/>
        <end position="258"/>
    </location>
</feature>
<keyword evidence="2 7" id="KW-0813">Transport</keyword>
<gene>
    <name evidence="9" type="ORF">DRP53_07035</name>
</gene>
<keyword evidence="3" id="KW-1003">Cell membrane</keyword>
<feature type="transmembrane region" description="Helical" evidence="7">
    <location>
        <begin position="12"/>
        <end position="35"/>
    </location>
</feature>
<name>A0A660SGV3_UNCW3</name>
<dbReference type="EMBL" id="QNBE01000065">
    <property type="protein sequence ID" value="RKX69802.1"/>
    <property type="molecule type" value="Genomic_DNA"/>
</dbReference>
<accession>A0A660SGV3</accession>
<evidence type="ECO:0000256" key="3">
    <source>
        <dbReference type="ARBA" id="ARBA00022475"/>
    </source>
</evidence>
<evidence type="ECO:0000259" key="8">
    <source>
        <dbReference type="PROSITE" id="PS50928"/>
    </source>
</evidence>
<evidence type="ECO:0000256" key="5">
    <source>
        <dbReference type="ARBA" id="ARBA00022989"/>
    </source>
</evidence>
<dbReference type="PANTHER" id="PTHR32243:SF18">
    <property type="entry name" value="INNER MEMBRANE ABC TRANSPORTER PERMEASE PROTEIN YCJP"/>
    <property type="match status" value="1"/>
</dbReference>
<sequence>MIERGSRRKALIYLAALMVALWVLVPILLIGLAAFSPKDEVYRWPKSIIPSHFSLETMEFFLRSYGVIPSLLNSIWVALLTLVLTLIIGAPAGYAVARFLFRGRESFRLGILLTRMFPTALLAIPLTTTFIRWGLYDTLFGVAFIHTAMALPFAVIIATGIFIGVPKELEEAAMVMGCSRLGAFMRVALPLALPGLAAVAMFTFVISWNEVFAAGILTVHNRTLPAHILTTLQASPLYFRFAGGFFMVIPALIFMFFIRRYLLHMWGATAER</sequence>
<dbReference type="SUPFAM" id="SSF161098">
    <property type="entry name" value="MetI-like"/>
    <property type="match status" value="1"/>
</dbReference>
<dbReference type="CDD" id="cd06261">
    <property type="entry name" value="TM_PBP2"/>
    <property type="match status" value="1"/>
</dbReference>
<dbReference type="InterPro" id="IPR000515">
    <property type="entry name" value="MetI-like"/>
</dbReference>
<feature type="transmembrane region" description="Helical" evidence="7">
    <location>
        <begin position="109"/>
        <end position="131"/>
    </location>
</feature>
<reference evidence="9 10" key="1">
    <citation type="submission" date="2018-06" db="EMBL/GenBank/DDBJ databases">
        <title>Extensive metabolic versatility and redundancy in microbially diverse, dynamic hydrothermal sediments.</title>
        <authorList>
            <person name="Dombrowski N."/>
            <person name="Teske A."/>
            <person name="Baker B.J."/>
        </authorList>
    </citation>
    <scope>NUCLEOTIDE SEQUENCE [LARGE SCALE GENOMIC DNA]</scope>
    <source>
        <strain evidence="9">B36_G15</strain>
    </source>
</reference>
<evidence type="ECO:0000256" key="7">
    <source>
        <dbReference type="RuleBase" id="RU363032"/>
    </source>
</evidence>
<dbReference type="InterPro" id="IPR035906">
    <property type="entry name" value="MetI-like_sf"/>
</dbReference>
<feature type="transmembrane region" description="Helical" evidence="7">
    <location>
        <begin position="75"/>
        <end position="97"/>
    </location>
</feature>
<comment type="caution">
    <text evidence="9">The sequence shown here is derived from an EMBL/GenBank/DDBJ whole genome shotgun (WGS) entry which is preliminary data.</text>
</comment>
<dbReference type="AlphaFoldDB" id="A0A660SGV3"/>
<dbReference type="Gene3D" id="1.10.3720.10">
    <property type="entry name" value="MetI-like"/>
    <property type="match status" value="1"/>
</dbReference>
<organism evidence="9 10">
    <name type="scientific">candidate division WOR-3 bacterium</name>
    <dbReference type="NCBI Taxonomy" id="2052148"/>
    <lineage>
        <taxon>Bacteria</taxon>
        <taxon>Bacteria division WOR-3</taxon>
    </lineage>
</organism>
<evidence type="ECO:0000313" key="10">
    <source>
        <dbReference type="Proteomes" id="UP000268469"/>
    </source>
</evidence>
<dbReference type="Pfam" id="PF00528">
    <property type="entry name" value="BPD_transp_1"/>
    <property type="match status" value="1"/>
</dbReference>
<evidence type="ECO:0000256" key="6">
    <source>
        <dbReference type="ARBA" id="ARBA00023136"/>
    </source>
</evidence>
<comment type="subcellular location">
    <subcellularLocation>
        <location evidence="1 7">Cell membrane</location>
        <topology evidence="1 7">Multi-pass membrane protein</topology>
    </subcellularLocation>
</comment>
<comment type="similarity">
    <text evidence="7">Belongs to the binding-protein-dependent transport system permease family.</text>
</comment>
<evidence type="ECO:0000256" key="2">
    <source>
        <dbReference type="ARBA" id="ARBA00022448"/>
    </source>
</evidence>
<feature type="transmembrane region" description="Helical" evidence="7">
    <location>
        <begin position="187"/>
        <end position="208"/>
    </location>
</feature>
<feature type="transmembrane region" description="Helical" evidence="7">
    <location>
        <begin position="143"/>
        <end position="166"/>
    </location>
</feature>
<evidence type="ECO:0000313" key="9">
    <source>
        <dbReference type="EMBL" id="RKX69802.1"/>
    </source>
</evidence>
<proteinExistence type="inferred from homology"/>
<dbReference type="Proteomes" id="UP000268469">
    <property type="component" value="Unassembled WGS sequence"/>
</dbReference>
<dbReference type="PROSITE" id="PS50928">
    <property type="entry name" value="ABC_TM1"/>
    <property type="match status" value="1"/>
</dbReference>
<keyword evidence="5 7" id="KW-1133">Transmembrane helix</keyword>
<dbReference type="GO" id="GO:0055085">
    <property type="term" value="P:transmembrane transport"/>
    <property type="evidence" value="ECO:0007669"/>
    <property type="project" value="InterPro"/>
</dbReference>
<protein>
    <submittedName>
        <fullName evidence="9">Carbohydrate ABC transporter permease</fullName>
    </submittedName>
</protein>
<keyword evidence="6 7" id="KW-0472">Membrane</keyword>
<dbReference type="InterPro" id="IPR050901">
    <property type="entry name" value="BP-dep_ABC_trans_perm"/>
</dbReference>
<keyword evidence="4 7" id="KW-0812">Transmembrane</keyword>
<evidence type="ECO:0000256" key="4">
    <source>
        <dbReference type="ARBA" id="ARBA00022692"/>
    </source>
</evidence>
<dbReference type="PANTHER" id="PTHR32243">
    <property type="entry name" value="MALTOSE TRANSPORT SYSTEM PERMEASE-RELATED"/>
    <property type="match status" value="1"/>
</dbReference>
<feature type="domain" description="ABC transmembrane type-1" evidence="8">
    <location>
        <begin position="71"/>
        <end position="258"/>
    </location>
</feature>
<evidence type="ECO:0000256" key="1">
    <source>
        <dbReference type="ARBA" id="ARBA00004651"/>
    </source>
</evidence>
<dbReference type="GO" id="GO:0005886">
    <property type="term" value="C:plasma membrane"/>
    <property type="evidence" value="ECO:0007669"/>
    <property type="project" value="UniProtKB-SubCell"/>
</dbReference>